<reference evidence="2" key="2">
    <citation type="submission" date="2025-09" db="UniProtKB">
        <authorList>
            <consortium name="Ensembl"/>
        </authorList>
    </citation>
    <scope>IDENTIFICATION</scope>
</reference>
<feature type="compositionally biased region" description="Polar residues" evidence="1">
    <location>
        <begin position="42"/>
        <end position="56"/>
    </location>
</feature>
<evidence type="ECO:0000313" key="3">
    <source>
        <dbReference type="Proteomes" id="UP000261500"/>
    </source>
</evidence>
<evidence type="ECO:0000313" key="2">
    <source>
        <dbReference type="Ensembl" id="ENSPLAP00000029019.1"/>
    </source>
</evidence>
<proteinExistence type="predicted"/>
<reference evidence="2" key="1">
    <citation type="submission" date="2025-08" db="UniProtKB">
        <authorList>
            <consortium name="Ensembl"/>
        </authorList>
    </citation>
    <scope>IDENTIFICATION</scope>
</reference>
<protein>
    <submittedName>
        <fullName evidence="2">Uncharacterized protein</fullName>
    </submittedName>
</protein>
<dbReference type="Proteomes" id="UP000261500">
    <property type="component" value="Unplaced"/>
</dbReference>
<keyword evidence="3" id="KW-1185">Reference proteome</keyword>
<organism evidence="2 3">
    <name type="scientific">Poecilia latipinna</name>
    <name type="common">sailfin molly</name>
    <dbReference type="NCBI Taxonomy" id="48699"/>
    <lineage>
        <taxon>Eukaryota</taxon>
        <taxon>Metazoa</taxon>
        <taxon>Chordata</taxon>
        <taxon>Craniata</taxon>
        <taxon>Vertebrata</taxon>
        <taxon>Euteleostomi</taxon>
        <taxon>Actinopterygii</taxon>
        <taxon>Neopterygii</taxon>
        <taxon>Teleostei</taxon>
        <taxon>Neoteleostei</taxon>
        <taxon>Acanthomorphata</taxon>
        <taxon>Ovalentaria</taxon>
        <taxon>Atherinomorphae</taxon>
        <taxon>Cyprinodontiformes</taxon>
        <taxon>Poeciliidae</taxon>
        <taxon>Poeciliinae</taxon>
        <taxon>Poecilia</taxon>
    </lineage>
</organism>
<evidence type="ECO:0000256" key="1">
    <source>
        <dbReference type="SAM" id="MobiDB-lite"/>
    </source>
</evidence>
<accession>A0A3B3VW91</accession>
<feature type="region of interest" description="Disordered" evidence="1">
    <location>
        <begin position="1"/>
        <end position="74"/>
    </location>
</feature>
<dbReference type="GeneTree" id="ENSGT00940000179124"/>
<name>A0A3B3VW91_9TELE</name>
<dbReference type="STRING" id="48699.ENSPLAP00000029019"/>
<dbReference type="Ensembl" id="ENSPLAT00000023584.1">
    <property type="protein sequence ID" value="ENSPLAP00000029019.1"/>
    <property type="gene ID" value="ENSPLAG00000018888.1"/>
</dbReference>
<feature type="compositionally biased region" description="Polar residues" evidence="1">
    <location>
        <begin position="17"/>
        <end position="34"/>
    </location>
</feature>
<dbReference type="AlphaFoldDB" id="A0A3B3VW91"/>
<sequence length="149" mass="16911">MFADEDLDSVRVESVWRKSQQGAQESRACQTPAVTTEHAGVQTGSKASRFTQTEPQEQMDPKRAFSDSGSDPPGLVDFLRRVEELLIRELEKNSRSHAFDGFRANWEERSQQVSGNKTSRQTDTHVKYINNDSAMEALKGKKPQQLWKP</sequence>